<dbReference type="Pfam" id="PF13505">
    <property type="entry name" value="OMP_b-brl"/>
    <property type="match status" value="1"/>
</dbReference>
<comment type="caution">
    <text evidence="4">The sequence shown here is derived from an EMBL/GenBank/DDBJ whole genome shotgun (WGS) entry which is preliminary data.</text>
</comment>
<evidence type="ECO:0000259" key="3">
    <source>
        <dbReference type="Pfam" id="PF13505"/>
    </source>
</evidence>
<accession>A0ABU1W430</accession>
<dbReference type="Proteomes" id="UP001257909">
    <property type="component" value="Unassembled WGS sequence"/>
</dbReference>
<gene>
    <name evidence="4" type="ORF">J2W69_003704</name>
</gene>
<reference evidence="4 5" key="1">
    <citation type="submission" date="2023-07" db="EMBL/GenBank/DDBJ databases">
        <title>Sorghum-associated microbial communities from plants grown in Nebraska, USA.</title>
        <authorList>
            <person name="Schachtman D."/>
        </authorList>
    </citation>
    <scope>NUCLEOTIDE SEQUENCE [LARGE SCALE GENOMIC DNA]</scope>
    <source>
        <strain evidence="4 5">4138</strain>
    </source>
</reference>
<evidence type="ECO:0000313" key="5">
    <source>
        <dbReference type="Proteomes" id="UP001257909"/>
    </source>
</evidence>
<dbReference type="RefSeq" id="WP_310281184.1">
    <property type="nucleotide sequence ID" value="NZ_JAVDWR010000020.1"/>
</dbReference>
<evidence type="ECO:0000256" key="1">
    <source>
        <dbReference type="ARBA" id="ARBA00022729"/>
    </source>
</evidence>
<feature type="chain" id="PRO_5046195788" evidence="2">
    <location>
        <begin position="20"/>
        <end position="207"/>
    </location>
</feature>
<dbReference type="EMBL" id="JAVDWR010000020">
    <property type="protein sequence ID" value="MDR7122727.1"/>
    <property type="molecule type" value="Genomic_DNA"/>
</dbReference>
<sequence length="207" mass="23142">MNYFVATCFAAILSASAYAEVNQFSYFSLSAAQQTYDDVHFATPEQQQQLDPAKFNQNDSGTGFRVAAGFQFNEYLALELGFISPAKADFSIYTEATDTEKRETLVGGDLKAFGADSRLILSYPFNNDWYARAQLGLVWQRATLQQLSTIVPYTMQETKTTDTSTLLAAGVGYSINRNLSLAADVEHGELMDFDQQSYRLSLLFRFN</sequence>
<protein>
    <submittedName>
        <fullName evidence="4">Long-subunit fatty acid transport protein</fullName>
    </submittedName>
</protein>
<keyword evidence="5" id="KW-1185">Reference proteome</keyword>
<feature type="domain" description="Outer membrane protein beta-barrel" evidence="3">
    <location>
        <begin position="7"/>
        <end position="206"/>
    </location>
</feature>
<dbReference type="InterPro" id="IPR011250">
    <property type="entry name" value="OMP/PagP_B-barrel"/>
</dbReference>
<organism evidence="4 5">
    <name type="scientific">Rheinheimera soli</name>
    <dbReference type="NCBI Taxonomy" id="443616"/>
    <lineage>
        <taxon>Bacteria</taxon>
        <taxon>Pseudomonadati</taxon>
        <taxon>Pseudomonadota</taxon>
        <taxon>Gammaproteobacteria</taxon>
        <taxon>Chromatiales</taxon>
        <taxon>Chromatiaceae</taxon>
        <taxon>Rheinheimera</taxon>
    </lineage>
</organism>
<dbReference type="Gene3D" id="2.40.160.20">
    <property type="match status" value="1"/>
</dbReference>
<evidence type="ECO:0000313" key="4">
    <source>
        <dbReference type="EMBL" id="MDR7122727.1"/>
    </source>
</evidence>
<name>A0ABU1W430_9GAMM</name>
<keyword evidence="1 2" id="KW-0732">Signal</keyword>
<dbReference type="InterPro" id="IPR027385">
    <property type="entry name" value="Beta-barrel_OMP"/>
</dbReference>
<evidence type="ECO:0000256" key="2">
    <source>
        <dbReference type="SAM" id="SignalP"/>
    </source>
</evidence>
<proteinExistence type="predicted"/>
<dbReference type="SUPFAM" id="SSF56925">
    <property type="entry name" value="OMPA-like"/>
    <property type="match status" value="1"/>
</dbReference>
<feature type="signal peptide" evidence="2">
    <location>
        <begin position="1"/>
        <end position="19"/>
    </location>
</feature>